<evidence type="ECO:0000259" key="1">
    <source>
        <dbReference type="Pfam" id="PF12680"/>
    </source>
</evidence>
<dbReference type="InterPro" id="IPR037401">
    <property type="entry name" value="SnoaL-like"/>
</dbReference>
<accession>A0A381D6V4</accession>
<dbReference type="Proteomes" id="UP000194309">
    <property type="component" value="Chromosome"/>
</dbReference>
<dbReference type="OrthoDB" id="5359006at2"/>
<dbReference type="SUPFAM" id="SSF54427">
    <property type="entry name" value="NTF2-like"/>
    <property type="match status" value="1"/>
</dbReference>
<dbReference type="EMBL" id="CP018788">
    <property type="protein sequence ID" value="ARQ98436.1"/>
    <property type="molecule type" value="Genomic_DNA"/>
</dbReference>
<sequence>MLKRLTQDYIDSFNAKDLDAISSMLSDEFSLEDPIVKRLEGKDKCLKAILNIFNNCQNVNFKAKNIYTDDKTSFIEFILILDDKHLEGVDIIEWNENYKISALRAYLYEEVANG</sequence>
<keyword evidence="3" id="KW-1185">Reference proteome</keyword>
<organism evidence="2 3">
    <name type="scientific">Campylobacter devanensis</name>
    <dbReference type="NCBI Taxonomy" id="3161138"/>
    <lineage>
        <taxon>Bacteria</taxon>
        <taxon>Pseudomonadati</taxon>
        <taxon>Campylobacterota</taxon>
        <taxon>Epsilonproteobacteria</taxon>
        <taxon>Campylobacterales</taxon>
        <taxon>Campylobacteraceae</taxon>
        <taxon>Campylobacter</taxon>
    </lineage>
</organism>
<dbReference type="STRING" id="1660064.CIGN_0105"/>
<dbReference type="Gene3D" id="3.10.450.50">
    <property type="match status" value="1"/>
</dbReference>
<evidence type="ECO:0000313" key="2">
    <source>
        <dbReference type="EMBL" id="ARQ98436.1"/>
    </source>
</evidence>
<dbReference type="Pfam" id="PF12680">
    <property type="entry name" value="SnoaL_2"/>
    <property type="match status" value="1"/>
</dbReference>
<dbReference type="AlphaFoldDB" id="A0A1X9SQB6"/>
<proteinExistence type="predicted"/>
<feature type="domain" description="SnoaL-like" evidence="1">
    <location>
        <begin position="7"/>
        <end position="100"/>
    </location>
</feature>
<dbReference type="KEGG" id="cdev:CIGN_0105"/>
<accession>A0A1X9SQB6</accession>
<reference evidence="2 3" key="1">
    <citation type="journal article" date="2017" name="Genome Biol. Evol.">
        <title>Comparative Genomic Analysis Identifies a Campylobacter Clade Deficient in Selenium Metabolism.</title>
        <authorList>
            <person name="Miller W.G."/>
            <person name="Yee E."/>
            <person name="Lopes B.S."/>
            <person name="Chapman M.H."/>
            <person name="Huynh S."/>
            <person name="Bono J.L."/>
            <person name="Parker C.T."/>
            <person name="Strachan N.J.C."/>
            <person name="Forbes K.J."/>
        </authorList>
    </citation>
    <scope>NUCLEOTIDE SEQUENCE [LARGE SCALE GENOMIC DNA]</scope>
    <source>
        <strain evidence="2 3">NCTC 13003</strain>
    </source>
</reference>
<name>A0A1X9SQB6_9BACT</name>
<gene>
    <name evidence="2" type="ORF">CIGN_0105</name>
</gene>
<evidence type="ECO:0000313" key="3">
    <source>
        <dbReference type="Proteomes" id="UP000194309"/>
    </source>
</evidence>
<dbReference type="InterPro" id="IPR032710">
    <property type="entry name" value="NTF2-like_dom_sf"/>
</dbReference>
<protein>
    <submittedName>
        <fullName evidence="2">SnoaL-like domain protein</fullName>
    </submittedName>
</protein>